<protein>
    <recommendedName>
        <fullName evidence="1">DUF4042 domain-containing protein</fullName>
    </recommendedName>
</protein>
<accession>A9UWJ0</accession>
<gene>
    <name evidence="2" type="ORF">MONBRDRAFT_24478</name>
</gene>
<dbReference type="PANTHER" id="PTHR13366:SF0">
    <property type="entry name" value="HEAT REPEAT-CONTAINING PROTEIN 6"/>
    <property type="match status" value="1"/>
</dbReference>
<evidence type="ECO:0000313" key="3">
    <source>
        <dbReference type="Proteomes" id="UP000001357"/>
    </source>
</evidence>
<dbReference type="PANTHER" id="PTHR13366">
    <property type="entry name" value="MALARIA ANTIGEN-RELATED"/>
    <property type="match status" value="1"/>
</dbReference>
<dbReference type="EMBL" id="CH991548">
    <property type="protein sequence ID" value="EDQ90221.1"/>
    <property type="molecule type" value="Genomic_DNA"/>
</dbReference>
<sequence length="978" mass="107621">MAASSQEWVALVACLQSPTERTKPGVWQKALSGLAQLRFPLPGVEEKDARFVLTLFTPANLQDDPRPAAHYCKFVTNILYHQDNLELDEGVLEGILATVVGILRRYSRGPDANTDVTLHGLRALSSLVYDSINVSVHLREQLIGSSGLLESLASITNDQLQARRLAIQCLGYACANLRKQQLTSQHASLPKAMSIFRRVLIENLQAPMEEVDPYIRYKLLSAALKTLQHVVDVATNIPDEEALYLLATVKALMFCDIAAAQQVARHPGSWVVEVRSGSSTKFYDPLERYAPPTRHAQSVACDEAQLQTWPPSAIALLSSSSDVVMRTAAIRRAEVALELAAQRRVLATNRCGAVVGHKAQQTAVLRMLQASPNQSCLTRHPQRTKAKSMLLFRHELELSFLHTTRASQSERAIRVSASQVRAAATEAAHHLLRRLPARLLHVYWQTFIPDAIIGAGAGPSAHGSLLESLELEVAPQAQQATLQLIATMINQSSNLIKSASNRRRGTAFTSLAESFANMLYGLHRGLVQLLQRANTFHSTVACIRCLEQLLVIVPYAALQDDYASLFATAVAVLLESAGTPHVHHNLVSTGLRLLANVFTSQVDQSTFASRLHAQPIGSDTLWGLFLSMAENDSDVVNTQLQGEAIHTLSAHVCGSPAVSLDAMDRHLKLVERLTSSSSDAALLLHTVKLAEDICVALQRTSLSESHLERHSPTLSSVVCDAIAAVGETMFQRLEVGYDYRAYPPGPGWKQRHLPALLLGLSEHEQPSIRAAACRALGQLLNYNCLADDGLFVTDCLETLVKRCEDSAVAVTARASWALGNFGDVVLRKLMGSNDYRCDFISQDLRTAVNQQTCKMLRSAKDKMLHELGQLLRKAAKHGPAKVRWNACRGLGCYMDACQRSGLRDERLQMVAADLVHELVAVSNYKVKTSVVNAFCWPGHRLNIDGFPVDLLKVVWEHCRKPTEAAEHQYQLNLKQRVR</sequence>
<dbReference type="AlphaFoldDB" id="A9UWJ0"/>
<dbReference type="InterPro" id="IPR011989">
    <property type="entry name" value="ARM-like"/>
</dbReference>
<name>A9UWJ0_MONBE</name>
<evidence type="ECO:0000259" key="1">
    <source>
        <dbReference type="Pfam" id="PF13251"/>
    </source>
</evidence>
<dbReference type="Gene3D" id="1.25.10.10">
    <property type="entry name" value="Leucine-rich Repeat Variant"/>
    <property type="match status" value="2"/>
</dbReference>
<dbReference type="Pfam" id="PF13251">
    <property type="entry name" value="DUF4042"/>
    <property type="match status" value="1"/>
</dbReference>
<evidence type="ECO:0000313" key="2">
    <source>
        <dbReference type="EMBL" id="EDQ90221.1"/>
    </source>
</evidence>
<dbReference type="Proteomes" id="UP000001357">
    <property type="component" value="Unassembled WGS sequence"/>
</dbReference>
<dbReference type="SUPFAM" id="SSF48371">
    <property type="entry name" value="ARM repeat"/>
    <property type="match status" value="1"/>
</dbReference>
<dbReference type="FunCoup" id="A9UWJ0">
    <property type="interactions" value="756"/>
</dbReference>
<reference evidence="2 3" key="1">
    <citation type="journal article" date="2008" name="Nature">
        <title>The genome of the choanoflagellate Monosiga brevicollis and the origin of metazoans.</title>
        <authorList>
            <consortium name="JGI Sequencing"/>
            <person name="King N."/>
            <person name="Westbrook M.J."/>
            <person name="Young S.L."/>
            <person name="Kuo A."/>
            <person name="Abedin M."/>
            <person name="Chapman J."/>
            <person name="Fairclough S."/>
            <person name="Hellsten U."/>
            <person name="Isogai Y."/>
            <person name="Letunic I."/>
            <person name="Marr M."/>
            <person name="Pincus D."/>
            <person name="Putnam N."/>
            <person name="Rokas A."/>
            <person name="Wright K.J."/>
            <person name="Zuzow R."/>
            <person name="Dirks W."/>
            <person name="Good M."/>
            <person name="Goodstein D."/>
            <person name="Lemons D."/>
            <person name="Li W."/>
            <person name="Lyons J.B."/>
            <person name="Morris A."/>
            <person name="Nichols S."/>
            <person name="Richter D.J."/>
            <person name="Salamov A."/>
            <person name="Bork P."/>
            <person name="Lim W.A."/>
            <person name="Manning G."/>
            <person name="Miller W.T."/>
            <person name="McGinnis W."/>
            <person name="Shapiro H."/>
            <person name="Tjian R."/>
            <person name="Grigoriev I.V."/>
            <person name="Rokhsar D."/>
        </authorList>
    </citation>
    <scope>NUCLEOTIDE SEQUENCE [LARGE SCALE GENOMIC DNA]</scope>
    <source>
        <strain evidence="3">MX1 / ATCC 50154</strain>
    </source>
</reference>
<dbReference type="STRING" id="81824.A9UWJ0"/>
<dbReference type="InterPro" id="IPR052107">
    <property type="entry name" value="HEAT6"/>
</dbReference>
<dbReference type="KEGG" id="mbr:MONBRDRAFT_24478"/>
<dbReference type="Pfam" id="PF13646">
    <property type="entry name" value="HEAT_2"/>
    <property type="match status" value="1"/>
</dbReference>
<dbReference type="eggNOG" id="KOG4535">
    <property type="taxonomic scope" value="Eukaryota"/>
</dbReference>
<dbReference type="InterPro" id="IPR025283">
    <property type="entry name" value="DUF4042"/>
</dbReference>
<organism evidence="2 3">
    <name type="scientific">Monosiga brevicollis</name>
    <name type="common">Choanoflagellate</name>
    <dbReference type="NCBI Taxonomy" id="81824"/>
    <lineage>
        <taxon>Eukaryota</taxon>
        <taxon>Choanoflagellata</taxon>
        <taxon>Craspedida</taxon>
        <taxon>Salpingoecidae</taxon>
        <taxon>Monosiga</taxon>
    </lineage>
</organism>
<feature type="domain" description="DUF4042" evidence="1">
    <location>
        <begin position="419"/>
        <end position="581"/>
    </location>
</feature>
<dbReference type="GeneID" id="5890306"/>
<proteinExistence type="predicted"/>
<keyword evidence="3" id="KW-1185">Reference proteome</keyword>
<dbReference type="InParanoid" id="A9UWJ0"/>
<dbReference type="InterPro" id="IPR016024">
    <property type="entry name" value="ARM-type_fold"/>
</dbReference>
<dbReference type="RefSeq" id="XP_001744988.1">
    <property type="nucleotide sequence ID" value="XM_001744936.1"/>
</dbReference>